<keyword evidence="3 7" id="KW-0808">Transferase</keyword>
<evidence type="ECO:0000259" key="6">
    <source>
        <dbReference type="Pfam" id="PF13649"/>
    </source>
</evidence>
<dbReference type="InterPro" id="IPR041698">
    <property type="entry name" value="Methyltransf_25"/>
</dbReference>
<dbReference type="GO" id="GO:0000234">
    <property type="term" value="F:phosphoethanolamine N-methyltransferase activity"/>
    <property type="evidence" value="ECO:0007669"/>
    <property type="project" value="UniProtKB-EC"/>
</dbReference>
<comment type="caution">
    <text evidence="7">The sequence shown here is derived from an EMBL/GenBank/DDBJ whole genome shotgun (WGS) entry which is preliminary data.</text>
</comment>
<dbReference type="CDD" id="cd02440">
    <property type="entry name" value="AdoMet_MTases"/>
    <property type="match status" value="1"/>
</dbReference>
<dbReference type="Pfam" id="PF13649">
    <property type="entry name" value="Methyltransf_25"/>
    <property type="match status" value="1"/>
</dbReference>
<keyword evidence="2 7" id="KW-0489">Methyltransferase</keyword>
<organism evidence="7 8">
    <name type="scientific">Maribacter flavus</name>
    <dbReference type="NCBI Taxonomy" id="1658664"/>
    <lineage>
        <taxon>Bacteria</taxon>
        <taxon>Pseudomonadati</taxon>
        <taxon>Bacteroidota</taxon>
        <taxon>Flavobacteriia</taxon>
        <taxon>Flavobacteriales</taxon>
        <taxon>Flavobacteriaceae</taxon>
        <taxon>Maribacter</taxon>
    </lineage>
</organism>
<comment type="pathway">
    <text evidence="4">Phospholipid metabolism.</text>
</comment>
<reference evidence="7 8" key="1">
    <citation type="submission" date="2019-09" db="EMBL/GenBank/DDBJ databases">
        <authorList>
            <person name="Khan S.A."/>
            <person name="Jeon C.O."/>
            <person name="Chun B.H."/>
            <person name="Jeong S.E."/>
        </authorList>
    </citation>
    <scope>NUCLEOTIDE SEQUENCE [LARGE SCALE GENOMIC DNA]</scope>
    <source>
        <strain evidence="7 8">KCTC 42508</strain>
    </source>
</reference>
<evidence type="ECO:0000256" key="5">
    <source>
        <dbReference type="ARBA" id="ARBA00047622"/>
    </source>
</evidence>
<evidence type="ECO:0000313" key="7">
    <source>
        <dbReference type="EMBL" id="KAA2215801.1"/>
    </source>
</evidence>
<comment type="pathway">
    <text evidence="1">Lipid metabolism.</text>
</comment>
<name>A0A5B2TMN9_9FLAO</name>
<evidence type="ECO:0000256" key="4">
    <source>
        <dbReference type="ARBA" id="ARBA00025707"/>
    </source>
</evidence>
<dbReference type="Gene3D" id="3.40.50.150">
    <property type="entry name" value="Vaccinia Virus protein VP39"/>
    <property type="match status" value="1"/>
</dbReference>
<dbReference type="RefSeq" id="WP_154920465.1">
    <property type="nucleotide sequence ID" value="NZ_VUOE01000003.1"/>
</dbReference>
<evidence type="ECO:0000256" key="1">
    <source>
        <dbReference type="ARBA" id="ARBA00005189"/>
    </source>
</evidence>
<comment type="catalytic activity">
    <reaction evidence="5">
        <text>phosphoethanolamine + S-adenosyl-L-methionine = N-methylethanolamine phosphate + S-adenosyl-L-homocysteine + H(+)</text>
        <dbReference type="Rhea" id="RHEA:20365"/>
        <dbReference type="ChEBI" id="CHEBI:15378"/>
        <dbReference type="ChEBI" id="CHEBI:57781"/>
        <dbReference type="ChEBI" id="CHEBI:57856"/>
        <dbReference type="ChEBI" id="CHEBI:58190"/>
        <dbReference type="ChEBI" id="CHEBI:59789"/>
        <dbReference type="EC" id="2.1.1.103"/>
    </reaction>
    <physiologicalReaction direction="left-to-right" evidence="5">
        <dbReference type="Rhea" id="RHEA:20366"/>
    </physiologicalReaction>
</comment>
<dbReference type="Proteomes" id="UP000323188">
    <property type="component" value="Unassembled WGS sequence"/>
</dbReference>
<sequence length="216" mass="25562">MKKNDQLQLEHTIRNNFLIWSTYDWSKFGAEWIPSPLWKRSFIDFVLLKHLKKDSAILEIGPGAGEWTKELIPRASRLIIVDLVPRCIEICKERFINFSNIDYHVNDGESLDFLQDNSIDFVFSMNVFIQMSPSVMEQYFRQISQKLKTNGIGFIHHSKNGRKKLGWRSEVTDMMVKEYCNRYRLEVIDQITSWENGKYEIWANQIIDSITIFKKS</sequence>
<protein>
    <submittedName>
        <fullName evidence="7">Class I SAM-dependent methyltransferase</fullName>
    </submittedName>
</protein>
<dbReference type="SUPFAM" id="SSF53335">
    <property type="entry name" value="S-adenosyl-L-methionine-dependent methyltransferases"/>
    <property type="match status" value="1"/>
</dbReference>
<dbReference type="PANTHER" id="PTHR44307:SF2">
    <property type="entry name" value="PHOSPHOETHANOLAMINE METHYLTRANSFERASE ISOFORM X1"/>
    <property type="match status" value="1"/>
</dbReference>
<dbReference type="GO" id="GO:0032259">
    <property type="term" value="P:methylation"/>
    <property type="evidence" value="ECO:0007669"/>
    <property type="project" value="UniProtKB-KW"/>
</dbReference>
<evidence type="ECO:0000256" key="2">
    <source>
        <dbReference type="ARBA" id="ARBA00022603"/>
    </source>
</evidence>
<feature type="domain" description="Methyltransferase" evidence="6">
    <location>
        <begin position="57"/>
        <end position="151"/>
    </location>
</feature>
<proteinExistence type="predicted"/>
<dbReference type="InterPro" id="IPR029063">
    <property type="entry name" value="SAM-dependent_MTases_sf"/>
</dbReference>
<dbReference type="PANTHER" id="PTHR44307">
    <property type="entry name" value="PHOSPHOETHANOLAMINE METHYLTRANSFERASE"/>
    <property type="match status" value="1"/>
</dbReference>
<evidence type="ECO:0000256" key="3">
    <source>
        <dbReference type="ARBA" id="ARBA00022679"/>
    </source>
</evidence>
<evidence type="ECO:0000313" key="8">
    <source>
        <dbReference type="Proteomes" id="UP000323188"/>
    </source>
</evidence>
<gene>
    <name evidence="7" type="ORF">F0361_16530</name>
</gene>
<dbReference type="EMBL" id="VUOE01000003">
    <property type="protein sequence ID" value="KAA2215801.1"/>
    <property type="molecule type" value="Genomic_DNA"/>
</dbReference>
<accession>A0A5B2TMN9</accession>
<dbReference type="AlphaFoldDB" id="A0A5B2TMN9"/>